<dbReference type="InterPro" id="IPR019432">
    <property type="entry name" value="Acyltransferase_MbtK/IucB-like"/>
</dbReference>
<evidence type="ECO:0000256" key="1">
    <source>
        <dbReference type="ARBA" id="ARBA00003818"/>
    </source>
</evidence>
<evidence type="ECO:0000313" key="7">
    <source>
        <dbReference type="Proteomes" id="UP001501612"/>
    </source>
</evidence>
<sequence length="189" mass="20425">MSPDATVALLPLHHRDHAEELHAWVTHPRAVYWQMQGLTRDEVVAAYDDLAADPHHHCWLGHLDGVPAFLVETYDPARSAASEVRGRPELADGDLGMHVLVAPPADGADPVPGFTRRCFAATMRHCFADPAVRRVVVEPDARNAAIARLNAEAGFTVVGLVPLATKVAALSTATREAWLASPLSRQEPA</sequence>
<name>A0ABP5AWN6_9ACTN</name>
<dbReference type="SUPFAM" id="SSF55729">
    <property type="entry name" value="Acyl-CoA N-acyltransferases (Nat)"/>
    <property type="match status" value="1"/>
</dbReference>
<gene>
    <name evidence="6" type="ORF">GCM10009737_27620</name>
</gene>
<evidence type="ECO:0000259" key="5">
    <source>
        <dbReference type="SMART" id="SM01006"/>
    </source>
</evidence>
<proteinExistence type="predicted"/>
<dbReference type="SMART" id="SM01006">
    <property type="entry name" value="AlcB"/>
    <property type="match status" value="1"/>
</dbReference>
<evidence type="ECO:0000256" key="2">
    <source>
        <dbReference type="ARBA" id="ARBA00005102"/>
    </source>
</evidence>
<evidence type="ECO:0000313" key="6">
    <source>
        <dbReference type="EMBL" id="GAA1924387.1"/>
    </source>
</evidence>
<comment type="caution">
    <text evidence="6">The sequence shown here is derived from an EMBL/GenBank/DDBJ whole genome shotgun (WGS) entry which is preliminary data.</text>
</comment>
<reference evidence="7" key="1">
    <citation type="journal article" date="2019" name="Int. J. Syst. Evol. Microbiol.">
        <title>The Global Catalogue of Microorganisms (GCM) 10K type strain sequencing project: providing services to taxonomists for standard genome sequencing and annotation.</title>
        <authorList>
            <consortium name="The Broad Institute Genomics Platform"/>
            <consortium name="The Broad Institute Genome Sequencing Center for Infectious Disease"/>
            <person name="Wu L."/>
            <person name="Ma J."/>
        </authorList>
    </citation>
    <scope>NUCLEOTIDE SEQUENCE [LARGE SCALE GENOMIC DNA]</scope>
    <source>
        <strain evidence="7">JCM 14046</strain>
    </source>
</reference>
<dbReference type="Gene3D" id="3.40.630.30">
    <property type="match status" value="1"/>
</dbReference>
<dbReference type="Proteomes" id="UP001501612">
    <property type="component" value="Unassembled WGS sequence"/>
</dbReference>
<keyword evidence="7" id="KW-1185">Reference proteome</keyword>
<comment type="pathway">
    <text evidence="2">Siderophore biosynthesis; mycobactin biosynthesis.</text>
</comment>
<dbReference type="PANTHER" id="PTHR31438:SF1">
    <property type="entry name" value="LYSINE N-ACYLTRANSFERASE C17G9.06C-RELATED"/>
    <property type="match status" value="1"/>
</dbReference>
<dbReference type="PANTHER" id="PTHR31438">
    <property type="entry name" value="LYSINE N-ACYLTRANSFERASE C17G9.06C-RELATED"/>
    <property type="match status" value="1"/>
</dbReference>
<dbReference type="InterPro" id="IPR016181">
    <property type="entry name" value="Acyl_CoA_acyltransferase"/>
</dbReference>
<comment type="function">
    <text evidence="1">Acyltransferase required for the direct transfer of medium- to long-chain fatty acyl moieties from a carrier protein (MbtL) on to the epsilon-amino group of lysine residue in the mycobactin core.</text>
</comment>
<accession>A0ABP5AWN6</accession>
<organism evidence="6 7">
    <name type="scientific">Nocardioides lentus</name>
    <dbReference type="NCBI Taxonomy" id="338077"/>
    <lineage>
        <taxon>Bacteria</taxon>
        <taxon>Bacillati</taxon>
        <taxon>Actinomycetota</taxon>
        <taxon>Actinomycetes</taxon>
        <taxon>Propionibacteriales</taxon>
        <taxon>Nocardioidaceae</taxon>
        <taxon>Nocardioides</taxon>
    </lineage>
</organism>
<dbReference type="Pfam" id="PF13523">
    <property type="entry name" value="Acetyltransf_8"/>
    <property type="match status" value="1"/>
</dbReference>
<protein>
    <recommendedName>
        <fullName evidence="3">Lysine N-acyltransferase MbtK</fullName>
    </recommendedName>
    <alternativeName>
        <fullName evidence="4">Mycobactin synthase protein K</fullName>
    </alternativeName>
</protein>
<evidence type="ECO:0000256" key="3">
    <source>
        <dbReference type="ARBA" id="ARBA00020586"/>
    </source>
</evidence>
<evidence type="ECO:0000256" key="4">
    <source>
        <dbReference type="ARBA" id="ARBA00031122"/>
    </source>
</evidence>
<dbReference type="RefSeq" id="WP_344008130.1">
    <property type="nucleotide sequence ID" value="NZ_BAAAMY010000006.1"/>
</dbReference>
<dbReference type="EMBL" id="BAAAMY010000006">
    <property type="protein sequence ID" value="GAA1924387.1"/>
    <property type="molecule type" value="Genomic_DNA"/>
</dbReference>
<feature type="domain" description="Acyltransferase MbtK/IucB-like conserved" evidence="5">
    <location>
        <begin position="10"/>
        <end position="57"/>
    </location>
</feature>